<evidence type="ECO:0000313" key="1">
    <source>
        <dbReference type="EMBL" id="RUS33032.1"/>
    </source>
</evidence>
<sequence>MHLFPELDDLVCAVLQDHLSASNPAASAVDHTNGGHDMSWPALCEELLKPESTAPPTSTPDDFDPLSHLRLCLASAITTTSSRFAVGALQRPLYLSVAETLRGCFGRCGAWPVEVAGSGVTLLADVNVARLEMVRLVALYTNPASDLTAKQNLLQTFFFTTLHPPDIRPFLHLRTTTGSRLARMPPTLNECLVSFTTVHERKNFQPVRKGVKPSTLTVGAKALTKHWHRDVGSGFWGVATGSERAKNETANAVLAKILTDPAWINLHWLPHDITAYEIRNAQGYGARWEVRESGSSFGTASVLPTANPASTAADVLTATTDLVEETEERWTFRGFLEPQMVGGHEKGWLGTHVQVPTFPQPMLPTPPRILTCARIHRQNASTHPIDLTLLARLLHASPTYSAGLAIATDGDDPDLVRAVEALIRVEPARKGFEVLIIPVSPYGRFVTPLNAMIARAAKDGYERVLFQSLEVVVGRAEIEALAGMMDEDSLVVGKAFDSHAFVLGMNKLTGLTTPWNTCALWDVKKIALTGFLLVADGLDPEVVPATEQVTVLLRVGGGREGCPWREYMHVDSVLQRPEDRTLSSHGHRLDKL</sequence>
<dbReference type="PANTHER" id="PTHR34204">
    <property type="entry name" value="RNA-BINDING ASCH DOMAIN PROTEIN"/>
    <property type="match status" value="1"/>
</dbReference>
<name>A0A433QTB7_9FUNG</name>
<organism evidence="1 2">
    <name type="scientific">Jimgerdemannia flammicorona</name>
    <dbReference type="NCBI Taxonomy" id="994334"/>
    <lineage>
        <taxon>Eukaryota</taxon>
        <taxon>Fungi</taxon>
        <taxon>Fungi incertae sedis</taxon>
        <taxon>Mucoromycota</taxon>
        <taxon>Mucoromycotina</taxon>
        <taxon>Endogonomycetes</taxon>
        <taxon>Endogonales</taxon>
        <taxon>Endogonaceae</taxon>
        <taxon>Jimgerdemannia</taxon>
    </lineage>
</organism>
<accession>A0A433QTB7</accession>
<comment type="caution">
    <text evidence="1">The sequence shown here is derived from an EMBL/GenBank/DDBJ whole genome shotgun (WGS) entry which is preliminary data.</text>
</comment>
<dbReference type="AlphaFoldDB" id="A0A433QTB7"/>
<keyword evidence="2" id="KW-1185">Reference proteome</keyword>
<gene>
    <name evidence="1" type="ORF">BC938DRAFT_473447</name>
</gene>
<protein>
    <submittedName>
        <fullName evidence="1">Uncharacterized protein</fullName>
    </submittedName>
</protein>
<proteinExistence type="predicted"/>
<dbReference type="EMBL" id="RBNJ01001574">
    <property type="protein sequence ID" value="RUS33032.1"/>
    <property type="molecule type" value="Genomic_DNA"/>
</dbReference>
<dbReference type="PANTHER" id="PTHR34204:SF2">
    <property type="entry name" value="RNA-BINDING ASCH DOMAIN PROTEIN"/>
    <property type="match status" value="1"/>
</dbReference>
<evidence type="ECO:0000313" key="2">
    <source>
        <dbReference type="Proteomes" id="UP000274822"/>
    </source>
</evidence>
<reference evidence="1 2" key="1">
    <citation type="journal article" date="2018" name="New Phytol.">
        <title>Phylogenomics of Endogonaceae and evolution of mycorrhizas within Mucoromycota.</title>
        <authorList>
            <person name="Chang Y."/>
            <person name="Desiro A."/>
            <person name="Na H."/>
            <person name="Sandor L."/>
            <person name="Lipzen A."/>
            <person name="Clum A."/>
            <person name="Barry K."/>
            <person name="Grigoriev I.V."/>
            <person name="Martin F.M."/>
            <person name="Stajich J.E."/>
            <person name="Smith M.E."/>
            <person name="Bonito G."/>
            <person name="Spatafora J.W."/>
        </authorList>
    </citation>
    <scope>NUCLEOTIDE SEQUENCE [LARGE SCALE GENOMIC DNA]</scope>
    <source>
        <strain evidence="1 2">AD002</strain>
    </source>
</reference>
<dbReference type="Proteomes" id="UP000274822">
    <property type="component" value="Unassembled WGS sequence"/>
</dbReference>